<dbReference type="Pfam" id="PF01569">
    <property type="entry name" value="PAP2"/>
    <property type="match status" value="1"/>
</dbReference>
<keyword evidence="4" id="KW-1185">Reference proteome</keyword>
<feature type="transmembrane region" description="Helical" evidence="1">
    <location>
        <begin position="23"/>
        <end position="50"/>
    </location>
</feature>
<dbReference type="Gene3D" id="1.20.144.10">
    <property type="entry name" value="Phosphatidic acid phosphatase type 2/haloperoxidase"/>
    <property type="match status" value="1"/>
</dbReference>
<dbReference type="Proteomes" id="UP000003165">
    <property type="component" value="Unassembled WGS sequence"/>
</dbReference>
<accession>B9YZH2</accession>
<gene>
    <name evidence="3" type="ORF">FuraDRAFT_0507</name>
</gene>
<comment type="caution">
    <text evidence="3">The sequence shown here is derived from an EMBL/GenBank/DDBJ whole genome shotgun (WGS) entry which is preliminary data.</text>
</comment>
<dbReference type="AlphaFoldDB" id="B9YZH2"/>
<name>B9YZH2_9NEIS</name>
<dbReference type="PANTHER" id="PTHR14969:SF13">
    <property type="entry name" value="AT30094P"/>
    <property type="match status" value="1"/>
</dbReference>
<feature type="transmembrane region" description="Helical" evidence="1">
    <location>
        <begin position="152"/>
        <end position="173"/>
    </location>
</feature>
<evidence type="ECO:0000259" key="2">
    <source>
        <dbReference type="SMART" id="SM00014"/>
    </source>
</evidence>
<dbReference type="InterPro" id="IPR036938">
    <property type="entry name" value="PAP2/HPO_sf"/>
</dbReference>
<evidence type="ECO:0000313" key="4">
    <source>
        <dbReference type="Proteomes" id="UP000003165"/>
    </source>
</evidence>
<feature type="transmembrane region" description="Helical" evidence="1">
    <location>
        <begin position="128"/>
        <end position="146"/>
    </location>
</feature>
<dbReference type="EMBL" id="ACIS01000001">
    <property type="protein sequence ID" value="EEG10525.1"/>
    <property type="molecule type" value="Genomic_DNA"/>
</dbReference>
<dbReference type="eggNOG" id="COG0671">
    <property type="taxonomic scope" value="Bacteria"/>
</dbReference>
<dbReference type="RefSeq" id="WP_008952527.1">
    <property type="nucleotide sequence ID" value="NZ_ACIS01000001.1"/>
</dbReference>
<feature type="transmembrane region" description="Helical" evidence="1">
    <location>
        <begin position="62"/>
        <end position="82"/>
    </location>
</feature>
<feature type="domain" description="Phosphatidic acid phosphatase type 2/haloperoxidase" evidence="2">
    <location>
        <begin position="58"/>
        <end position="167"/>
    </location>
</feature>
<keyword evidence="1" id="KW-0472">Membrane</keyword>
<dbReference type="PANTHER" id="PTHR14969">
    <property type="entry name" value="SPHINGOSINE-1-PHOSPHATE PHOSPHOHYDROLASE"/>
    <property type="match status" value="1"/>
</dbReference>
<feature type="transmembrane region" description="Helical" evidence="1">
    <location>
        <begin position="102"/>
        <end position="121"/>
    </location>
</feature>
<keyword evidence="1" id="KW-0812">Transmembrane</keyword>
<proteinExistence type="predicted"/>
<dbReference type="InterPro" id="IPR033879">
    <property type="entry name" value="UPP_Pase"/>
</dbReference>
<dbReference type="InterPro" id="IPR000326">
    <property type="entry name" value="PAP2/HPO"/>
</dbReference>
<reference evidence="3 4" key="1">
    <citation type="submission" date="2009-02" db="EMBL/GenBank/DDBJ databases">
        <title>Sequencing of the draft genome and assembly of Lutiella nitroferrum 2002.</title>
        <authorList>
            <consortium name="US DOE Joint Genome Institute (JGI-PGF)"/>
            <person name="Lucas S."/>
            <person name="Copeland A."/>
            <person name="Lapidus A."/>
            <person name="Glavina del Rio T."/>
            <person name="Tice H."/>
            <person name="Bruce D."/>
            <person name="Goodwin L."/>
            <person name="Pitluck S."/>
            <person name="Larimer F."/>
            <person name="Land M.L."/>
            <person name="Hauser L."/>
            <person name="Coates J.D."/>
        </authorList>
    </citation>
    <scope>NUCLEOTIDE SEQUENCE [LARGE SCALE GENOMIC DNA]</scope>
    <source>
        <strain evidence="3 4">2002</strain>
    </source>
</reference>
<keyword evidence="1" id="KW-1133">Transmembrane helix</keyword>
<organism evidence="3 4">
    <name type="scientific">Pseudogulbenkiania ferrooxidans 2002</name>
    <dbReference type="NCBI Taxonomy" id="279714"/>
    <lineage>
        <taxon>Bacteria</taxon>
        <taxon>Pseudomonadati</taxon>
        <taxon>Pseudomonadota</taxon>
        <taxon>Betaproteobacteria</taxon>
        <taxon>Neisseriales</taxon>
        <taxon>Chromobacteriaceae</taxon>
        <taxon>Pseudogulbenkiania</taxon>
    </lineage>
</organism>
<evidence type="ECO:0000313" key="3">
    <source>
        <dbReference type="EMBL" id="EEG10525.1"/>
    </source>
</evidence>
<evidence type="ECO:0000256" key="1">
    <source>
        <dbReference type="SAM" id="Phobius"/>
    </source>
</evidence>
<sequence length="200" mass="21966">MTHLETLNQSLFLTLNGAPDSPWWRIAAATVLADDLILLIPLLLLGLWFWGNDARRNVALKACLVALLALGFNQLIGLIWPHPRPFALGLGHAFIPHAADSSFPSDHMTVFASIGIALFLGREKPLGTLVLLTSLAVAWARIYLGVHFPLDMLGAVAVSGISQAVVTPFWAWAGDQITRLALRLYRTLFAWPIATGWIRR</sequence>
<dbReference type="SMART" id="SM00014">
    <property type="entry name" value="acidPPc"/>
    <property type="match status" value="1"/>
</dbReference>
<dbReference type="CDD" id="cd03385">
    <property type="entry name" value="PAP2_BcrC_like"/>
    <property type="match status" value="1"/>
</dbReference>
<dbReference type="GO" id="GO:0005886">
    <property type="term" value="C:plasma membrane"/>
    <property type="evidence" value="ECO:0007669"/>
    <property type="project" value="InterPro"/>
</dbReference>
<dbReference type="GO" id="GO:0050380">
    <property type="term" value="F:undecaprenyl-diphosphatase activity"/>
    <property type="evidence" value="ECO:0007669"/>
    <property type="project" value="InterPro"/>
</dbReference>
<dbReference type="SUPFAM" id="SSF48317">
    <property type="entry name" value="Acid phosphatase/Vanadium-dependent haloperoxidase"/>
    <property type="match status" value="1"/>
</dbReference>
<protein>
    <submittedName>
        <fullName evidence="3">Phosphoesterase PA-phosphatase related</fullName>
    </submittedName>
</protein>